<dbReference type="GO" id="GO:0004650">
    <property type="term" value="F:polygalacturonase activity"/>
    <property type="evidence" value="ECO:0007669"/>
    <property type="project" value="UniProtKB-EC"/>
</dbReference>
<dbReference type="InterPro" id="IPR000743">
    <property type="entry name" value="Glyco_hydro_28"/>
</dbReference>
<dbReference type="InterPro" id="IPR006626">
    <property type="entry name" value="PbH1"/>
</dbReference>
<dbReference type="SMART" id="SM00710">
    <property type="entry name" value="PbH1"/>
    <property type="match status" value="4"/>
</dbReference>
<dbReference type="GeneID" id="115756522"/>
<gene>
    <name evidence="12" type="primary">LOC115756522</name>
</gene>
<dbReference type="KEGG" id="rarg:115756522"/>
<evidence type="ECO:0000256" key="10">
    <source>
        <dbReference type="SAM" id="SignalP"/>
    </source>
</evidence>
<keyword evidence="6 9" id="KW-0326">Glycosidase</keyword>
<feature type="active site" evidence="8">
    <location>
        <position position="300"/>
    </location>
</feature>
<evidence type="ECO:0000313" key="11">
    <source>
        <dbReference type="Proteomes" id="UP000827889"/>
    </source>
</evidence>
<keyword evidence="4" id="KW-0964">Secreted</keyword>
<keyword evidence="7" id="KW-0961">Cell wall biogenesis/degradation</keyword>
<dbReference type="Pfam" id="PF00295">
    <property type="entry name" value="Glyco_hydro_28"/>
    <property type="match status" value="1"/>
</dbReference>
<dbReference type="Proteomes" id="UP000827889">
    <property type="component" value="Chromosome 8"/>
</dbReference>
<dbReference type="PROSITE" id="PS00502">
    <property type="entry name" value="POLYGALACTURONASE"/>
    <property type="match status" value="1"/>
</dbReference>
<dbReference type="GO" id="GO:0010047">
    <property type="term" value="P:fruit dehiscence"/>
    <property type="evidence" value="ECO:0007669"/>
    <property type="project" value="UniProtKB-ARBA"/>
</dbReference>
<dbReference type="GO" id="GO:0009830">
    <property type="term" value="P:cell wall modification involved in abscission"/>
    <property type="evidence" value="ECO:0007669"/>
    <property type="project" value="UniProtKB-ARBA"/>
</dbReference>
<protein>
    <submittedName>
        <fullName evidence="12">Polygalacturonase-like</fullName>
    </submittedName>
</protein>
<evidence type="ECO:0000256" key="2">
    <source>
        <dbReference type="ARBA" id="ARBA00008834"/>
    </source>
</evidence>
<dbReference type="InterPro" id="IPR012334">
    <property type="entry name" value="Pectin_lyas_fold"/>
</dbReference>
<evidence type="ECO:0000313" key="12">
    <source>
        <dbReference type="RefSeq" id="XP_030552209.2"/>
    </source>
</evidence>
<feature type="chain" id="PRO_5047041359" evidence="10">
    <location>
        <begin position="24"/>
        <end position="451"/>
    </location>
</feature>
<reference evidence="12" key="1">
    <citation type="submission" date="2025-08" db="UniProtKB">
        <authorList>
            <consortium name="RefSeq"/>
        </authorList>
    </citation>
    <scope>IDENTIFICATION</scope>
    <source>
        <tissue evidence="12">Leaf</tissue>
    </source>
</reference>
<organism evidence="11 12">
    <name type="scientific">Rhodamnia argentea</name>
    <dbReference type="NCBI Taxonomy" id="178133"/>
    <lineage>
        <taxon>Eukaryota</taxon>
        <taxon>Viridiplantae</taxon>
        <taxon>Streptophyta</taxon>
        <taxon>Embryophyta</taxon>
        <taxon>Tracheophyta</taxon>
        <taxon>Spermatophyta</taxon>
        <taxon>Magnoliopsida</taxon>
        <taxon>eudicotyledons</taxon>
        <taxon>Gunneridae</taxon>
        <taxon>Pentapetalae</taxon>
        <taxon>rosids</taxon>
        <taxon>malvids</taxon>
        <taxon>Myrtales</taxon>
        <taxon>Myrtaceae</taxon>
        <taxon>Myrtoideae</taxon>
        <taxon>Myrteae</taxon>
        <taxon>Australasian group</taxon>
        <taxon>Rhodamnia</taxon>
    </lineage>
</organism>
<accession>A0A8B8QYB0</accession>
<evidence type="ECO:0000256" key="5">
    <source>
        <dbReference type="ARBA" id="ARBA00022801"/>
    </source>
</evidence>
<comment type="similarity">
    <text evidence="2 9">Belongs to the glycosyl hydrolase 28 family.</text>
</comment>
<keyword evidence="5 9" id="KW-0378">Hydrolase</keyword>
<evidence type="ECO:0000256" key="3">
    <source>
        <dbReference type="ARBA" id="ARBA00022512"/>
    </source>
</evidence>
<evidence type="ECO:0000256" key="7">
    <source>
        <dbReference type="ARBA" id="ARBA00023316"/>
    </source>
</evidence>
<dbReference type="SUPFAM" id="SSF51126">
    <property type="entry name" value="Pectin lyase-like"/>
    <property type="match status" value="1"/>
</dbReference>
<evidence type="ECO:0000256" key="1">
    <source>
        <dbReference type="ARBA" id="ARBA00004191"/>
    </source>
</evidence>
<keyword evidence="3" id="KW-0134">Cell wall</keyword>
<dbReference type="InterPro" id="IPR011050">
    <property type="entry name" value="Pectin_lyase_fold/virulence"/>
</dbReference>
<dbReference type="Gene3D" id="2.160.20.10">
    <property type="entry name" value="Single-stranded right-handed beta-helix, Pectin lyase-like"/>
    <property type="match status" value="1"/>
</dbReference>
<keyword evidence="10" id="KW-0732">Signal</keyword>
<sequence>MYLQKLHVCISVILITSSPFCFSSHINGLPDPYNPYREYDPMPRLSSIRTASRGRISYYDSDFWRQLMLKRSRAASSSTSLKLVSVDDYGAKGDGSDDTEAFGKAWKAACSAQRAVLVVPQSKTYRLTPITFSGPCQSDLTVKIYGTIEAPSHQSDYEKDPRQWLKFENLENLRVEGGGYIDGNGETWWQESCKTNPKLPCKDAPTALTFNECNNLRVADLSIRNAQQMHLVFQKCVNVRAVNVQITSPEGSPNTDGIHVTETQNILIDQCVIRTGDDCISIVSGSRYVQATDITCGPGHGISIGSLGADNSADYVSDVLINRARLSGTTNGVRIKTWQGGSGYARNIKFENIAMDNVANPIIIDQNYCDQEKPCRQQATAVQVTNVAYRNIRGTSASEEAIKFDCSRNHPCQGIFLQDINLRTESSVESPEASCVNVKLTQTGRVFPQCA</sequence>
<name>A0A8B8QYB0_9MYRT</name>
<evidence type="ECO:0000256" key="9">
    <source>
        <dbReference type="RuleBase" id="RU361169"/>
    </source>
</evidence>
<comment type="subcellular location">
    <subcellularLocation>
        <location evidence="1">Secreted</location>
        <location evidence="1">Cell wall</location>
    </subcellularLocation>
</comment>
<feature type="signal peptide" evidence="10">
    <location>
        <begin position="1"/>
        <end position="23"/>
    </location>
</feature>
<dbReference type="PANTHER" id="PTHR31375">
    <property type="match status" value="1"/>
</dbReference>
<dbReference type="GO" id="GO:0009901">
    <property type="term" value="P:anther dehiscence"/>
    <property type="evidence" value="ECO:0007669"/>
    <property type="project" value="UniProtKB-ARBA"/>
</dbReference>
<proteinExistence type="inferred from homology"/>
<keyword evidence="11" id="KW-1185">Reference proteome</keyword>
<evidence type="ECO:0000256" key="6">
    <source>
        <dbReference type="ARBA" id="ARBA00023295"/>
    </source>
</evidence>
<evidence type="ECO:0000256" key="8">
    <source>
        <dbReference type="PROSITE-ProRule" id="PRU10052"/>
    </source>
</evidence>
<dbReference type="GO" id="GO:0005975">
    <property type="term" value="P:carbohydrate metabolic process"/>
    <property type="evidence" value="ECO:0007669"/>
    <property type="project" value="InterPro"/>
</dbReference>
<dbReference type="AlphaFoldDB" id="A0A8B8QYB0"/>
<evidence type="ECO:0000256" key="4">
    <source>
        <dbReference type="ARBA" id="ARBA00022525"/>
    </source>
</evidence>
<dbReference type="RefSeq" id="XP_030552209.2">
    <property type="nucleotide sequence ID" value="XM_030696349.2"/>
</dbReference>